<dbReference type="Gene3D" id="1.20.1530.20">
    <property type="match status" value="1"/>
</dbReference>
<protein>
    <submittedName>
        <fullName evidence="3">Uncharacterized protein</fullName>
    </submittedName>
</protein>
<feature type="transmembrane region" description="Helical" evidence="2">
    <location>
        <begin position="277"/>
        <end position="299"/>
    </location>
</feature>
<feature type="region of interest" description="Disordered" evidence="1">
    <location>
        <begin position="398"/>
        <end position="440"/>
    </location>
</feature>
<dbReference type="OrthoDB" id="188035at2759"/>
<feature type="transmembrane region" description="Helical" evidence="2">
    <location>
        <begin position="63"/>
        <end position="81"/>
    </location>
</feature>
<feature type="transmembrane region" description="Helical" evidence="2">
    <location>
        <begin position="244"/>
        <end position="265"/>
    </location>
</feature>
<evidence type="ECO:0000256" key="1">
    <source>
        <dbReference type="SAM" id="MobiDB-lite"/>
    </source>
</evidence>
<proteinExistence type="predicted"/>
<accession>A0A9P5H7B4</accession>
<feature type="transmembrane region" description="Helical" evidence="2">
    <location>
        <begin position="32"/>
        <end position="51"/>
    </location>
</feature>
<feature type="compositionally biased region" description="Basic and acidic residues" evidence="1">
    <location>
        <begin position="398"/>
        <end position="412"/>
    </location>
</feature>
<keyword evidence="2" id="KW-0812">Transmembrane</keyword>
<feature type="transmembrane region" description="Helical" evidence="2">
    <location>
        <begin position="368"/>
        <end position="388"/>
    </location>
</feature>
<evidence type="ECO:0000313" key="4">
    <source>
        <dbReference type="Proteomes" id="UP000722485"/>
    </source>
</evidence>
<dbReference type="InterPro" id="IPR016833">
    <property type="entry name" value="Put_Na-Bile_cotransptr"/>
</dbReference>
<gene>
    <name evidence="3" type="ORF">G7Z17_g9714</name>
</gene>
<dbReference type="PIRSF" id="PIRSF026166">
    <property type="entry name" value="UCP026166"/>
    <property type="match status" value="1"/>
</dbReference>
<dbReference type="PANTHER" id="PTHR18640:SF5">
    <property type="entry name" value="SODIUM_BILE ACID COTRANSPORTER 7"/>
    <property type="match status" value="1"/>
</dbReference>
<dbReference type="AlphaFoldDB" id="A0A9P5H7B4"/>
<dbReference type="GO" id="GO:0005886">
    <property type="term" value="C:plasma membrane"/>
    <property type="evidence" value="ECO:0007669"/>
    <property type="project" value="TreeGrafter"/>
</dbReference>
<comment type="caution">
    <text evidence="3">The sequence shown here is derived from an EMBL/GenBank/DDBJ whole genome shotgun (WGS) entry which is preliminary data.</text>
</comment>
<evidence type="ECO:0000313" key="3">
    <source>
        <dbReference type="EMBL" id="KAF7544733.1"/>
    </source>
</evidence>
<feature type="compositionally biased region" description="Basic and acidic residues" evidence="1">
    <location>
        <begin position="423"/>
        <end position="440"/>
    </location>
</feature>
<feature type="transmembrane region" description="Helical" evidence="2">
    <location>
        <begin position="162"/>
        <end position="185"/>
    </location>
</feature>
<feature type="transmembrane region" description="Helical" evidence="2">
    <location>
        <begin position="132"/>
        <end position="150"/>
    </location>
</feature>
<dbReference type="InterPro" id="IPR038770">
    <property type="entry name" value="Na+/solute_symporter_sf"/>
</dbReference>
<sequence>MSTPENPNREEASPNRAVAWARKAAKLILAQYLIIGFAVACVLGYCFPSVARHGGTIRSEYSILYGAVAFIFLVSGLQLSPDKLKKNLTNWRLHIIVQGISFAVIPAIILAIVHICIAAGCLKSQTPSPPILIGLLTTACLPTTIASNVVMTRASGGDEAAAIISVVLGNVGGAFISPLLIYGFFPKGEAFENWRPASPSTLGNMYADVAKQLGLSVVLPLIVGQAVRWRWEDKTVKVLNKFKLAKVSTLCLVLLVWTTFSGAFGTGALFQLSTSNVIFNVFMNVALYILFTFICFYTARPPQSLTDWVAASRLGQVLPRPFIPRRMSKEQTIAVCFCGAAKTTSLGIPLASAMWARADDLTRAYIQIPVLLYTIEQVFLAQMLVYVFRWYLRRGDKTQGDDTEEESGRTEVVEGDSEAVSQRNEEDNQVRREKPEGNVG</sequence>
<organism evidence="3 4">
    <name type="scientific">Cylindrodendrum hubeiense</name>
    <dbReference type="NCBI Taxonomy" id="595255"/>
    <lineage>
        <taxon>Eukaryota</taxon>
        <taxon>Fungi</taxon>
        <taxon>Dikarya</taxon>
        <taxon>Ascomycota</taxon>
        <taxon>Pezizomycotina</taxon>
        <taxon>Sordariomycetes</taxon>
        <taxon>Hypocreomycetidae</taxon>
        <taxon>Hypocreales</taxon>
        <taxon>Nectriaceae</taxon>
        <taxon>Cylindrodendrum</taxon>
    </lineage>
</organism>
<name>A0A9P5H7B4_9HYPO</name>
<reference evidence="3" key="1">
    <citation type="submission" date="2020-03" db="EMBL/GenBank/DDBJ databases">
        <title>Draft Genome Sequence of Cylindrodendrum hubeiense.</title>
        <authorList>
            <person name="Buettner E."/>
            <person name="Kellner H."/>
        </authorList>
    </citation>
    <scope>NUCLEOTIDE SEQUENCE</scope>
    <source>
        <strain evidence="3">IHI 201604</strain>
    </source>
</reference>
<dbReference type="Proteomes" id="UP000722485">
    <property type="component" value="Unassembled WGS sequence"/>
</dbReference>
<keyword evidence="2" id="KW-1133">Transmembrane helix</keyword>
<evidence type="ECO:0000256" key="2">
    <source>
        <dbReference type="SAM" id="Phobius"/>
    </source>
</evidence>
<dbReference type="PANTHER" id="PTHR18640">
    <property type="entry name" value="SOLUTE CARRIER FAMILY 10 MEMBER 7"/>
    <property type="match status" value="1"/>
</dbReference>
<keyword evidence="4" id="KW-1185">Reference proteome</keyword>
<feature type="transmembrane region" description="Helical" evidence="2">
    <location>
        <begin position="93"/>
        <end position="120"/>
    </location>
</feature>
<feature type="transmembrane region" description="Helical" evidence="2">
    <location>
        <begin position="333"/>
        <end position="356"/>
    </location>
</feature>
<dbReference type="EMBL" id="JAANBB010000288">
    <property type="protein sequence ID" value="KAF7544733.1"/>
    <property type="molecule type" value="Genomic_DNA"/>
</dbReference>
<keyword evidence="2" id="KW-0472">Membrane</keyword>
<dbReference type="Pfam" id="PF13593">
    <property type="entry name" value="SBF_like"/>
    <property type="match status" value="1"/>
</dbReference>